<accession>A0A4Z0H683</accession>
<dbReference type="OrthoDB" id="2691759at2"/>
<evidence type="ECO:0000313" key="2">
    <source>
        <dbReference type="Proteomes" id="UP000297982"/>
    </source>
</evidence>
<evidence type="ECO:0000313" key="1">
    <source>
        <dbReference type="EMBL" id="TGB05344.1"/>
    </source>
</evidence>
<gene>
    <name evidence="1" type="ORF">E4663_10245</name>
</gene>
<dbReference type="Proteomes" id="UP000297982">
    <property type="component" value="Unassembled WGS sequence"/>
</dbReference>
<dbReference type="EMBL" id="SRJC01000001">
    <property type="protein sequence ID" value="TGB05344.1"/>
    <property type="molecule type" value="Genomic_DNA"/>
</dbReference>
<dbReference type="RefSeq" id="WP_079480752.1">
    <property type="nucleotide sequence ID" value="NZ_FVYZ01000004.1"/>
</dbReference>
<dbReference type="AlphaFoldDB" id="A0A4Z0H683"/>
<reference evidence="1 2" key="1">
    <citation type="journal article" date="2003" name="Int. J. Syst. Evol. Microbiol.">
        <title>Halobacillus salinus sp. nov., isolated from a salt lake on the coast of the East Sea in Korea.</title>
        <authorList>
            <person name="Yoon J.H."/>
            <person name="Kang K.H."/>
            <person name="Park Y.H."/>
        </authorList>
    </citation>
    <scope>NUCLEOTIDE SEQUENCE [LARGE SCALE GENOMIC DNA]</scope>
    <source>
        <strain evidence="1 2">HSL-3</strain>
    </source>
</reference>
<name>A0A4Z0H683_9BACI</name>
<protein>
    <submittedName>
        <fullName evidence="1">Uncharacterized protein</fullName>
    </submittedName>
</protein>
<comment type="caution">
    <text evidence="1">The sequence shown here is derived from an EMBL/GenBank/DDBJ whole genome shotgun (WGS) entry which is preliminary data.</text>
</comment>
<dbReference type="STRING" id="192814.GCA_900166575_02436"/>
<organism evidence="1 2">
    <name type="scientific">Halobacillus salinus</name>
    <dbReference type="NCBI Taxonomy" id="192814"/>
    <lineage>
        <taxon>Bacteria</taxon>
        <taxon>Bacillati</taxon>
        <taxon>Bacillota</taxon>
        <taxon>Bacilli</taxon>
        <taxon>Bacillales</taxon>
        <taxon>Bacillaceae</taxon>
        <taxon>Halobacillus</taxon>
    </lineage>
</organism>
<proteinExistence type="predicted"/>
<sequence>MISSQPIIQKKRTIENNRQHYIEEHLSLQLYEHIVRTPSEDIPLQNLFDVSHRTLSGDQGFLYLHTNSGVRTFLVNQSPEEWVFEVRSRL</sequence>
<keyword evidence="2" id="KW-1185">Reference proteome</keyword>